<reference evidence="3" key="1">
    <citation type="submission" date="2014-12" db="EMBL/GenBank/DDBJ databases">
        <title>Insight into the proteome of Arion vulgaris.</title>
        <authorList>
            <person name="Aradska J."/>
            <person name="Bulat T."/>
            <person name="Smidak R."/>
            <person name="Sarate P."/>
            <person name="Gangsoo J."/>
            <person name="Sialana F."/>
            <person name="Bilban M."/>
            <person name="Lubec G."/>
        </authorList>
    </citation>
    <scope>NUCLEOTIDE SEQUENCE</scope>
    <source>
        <tissue evidence="3">Skin</tissue>
    </source>
</reference>
<proteinExistence type="predicted"/>
<evidence type="ECO:0000313" key="2">
    <source>
        <dbReference type="EMBL" id="CEK70180.1"/>
    </source>
</evidence>
<dbReference type="EMBL" id="HACG01023316">
    <property type="protein sequence ID" value="CEK70181.1"/>
    <property type="molecule type" value="Transcribed_RNA"/>
</dbReference>
<protein>
    <submittedName>
        <fullName evidence="3">Uncharacterized protein</fullName>
    </submittedName>
</protein>
<evidence type="ECO:0000256" key="1">
    <source>
        <dbReference type="SAM" id="Phobius"/>
    </source>
</evidence>
<gene>
    <name evidence="3" type="primary">ORF73168</name>
    <name evidence="2" type="synonym">ORF73165</name>
</gene>
<name>A0A0B6ZQR1_9EUPU</name>
<feature type="transmembrane region" description="Helical" evidence="1">
    <location>
        <begin position="21"/>
        <end position="41"/>
    </location>
</feature>
<keyword evidence="1" id="KW-0812">Transmembrane</keyword>
<keyword evidence="1" id="KW-0472">Membrane</keyword>
<dbReference type="AlphaFoldDB" id="A0A0B6ZQR1"/>
<sequence>MNFFPVCRKQGFHYRRSLPSYSSNLILLMMMVSIVHSFRVLRIGVLPLLSPAVSSVAESSQSNITIFLQDIITGSTRTA</sequence>
<evidence type="ECO:0000313" key="3">
    <source>
        <dbReference type="EMBL" id="CEK70181.1"/>
    </source>
</evidence>
<accession>A0A0B6ZQR1</accession>
<feature type="non-terminal residue" evidence="3">
    <location>
        <position position="79"/>
    </location>
</feature>
<organism evidence="3">
    <name type="scientific">Arion vulgaris</name>
    <dbReference type="NCBI Taxonomy" id="1028688"/>
    <lineage>
        <taxon>Eukaryota</taxon>
        <taxon>Metazoa</taxon>
        <taxon>Spiralia</taxon>
        <taxon>Lophotrochozoa</taxon>
        <taxon>Mollusca</taxon>
        <taxon>Gastropoda</taxon>
        <taxon>Heterobranchia</taxon>
        <taxon>Euthyneura</taxon>
        <taxon>Panpulmonata</taxon>
        <taxon>Eupulmonata</taxon>
        <taxon>Stylommatophora</taxon>
        <taxon>Helicina</taxon>
        <taxon>Arionoidea</taxon>
        <taxon>Arionidae</taxon>
        <taxon>Arion</taxon>
    </lineage>
</organism>
<dbReference type="EMBL" id="HACG01023315">
    <property type="protein sequence ID" value="CEK70180.1"/>
    <property type="molecule type" value="Transcribed_RNA"/>
</dbReference>
<keyword evidence="1" id="KW-1133">Transmembrane helix</keyword>